<dbReference type="PANTHER" id="PTHR23163:SF8">
    <property type="entry name" value="E3 UBIQUITIN-PROTEIN LIGASE BRE1-LIKE 2"/>
    <property type="match status" value="1"/>
</dbReference>
<dbReference type="InterPro" id="IPR018957">
    <property type="entry name" value="Znf_C3HC4_RING-type"/>
</dbReference>
<feature type="compositionally biased region" description="Basic and acidic residues" evidence="16">
    <location>
        <begin position="298"/>
        <end position="307"/>
    </location>
</feature>
<dbReference type="GO" id="GO:0006950">
    <property type="term" value="P:response to stress"/>
    <property type="evidence" value="ECO:0007669"/>
    <property type="project" value="UniProtKB-ARBA"/>
</dbReference>
<dbReference type="PROSITE" id="PS00518">
    <property type="entry name" value="ZF_RING_1"/>
    <property type="match status" value="1"/>
</dbReference>
<comment type="caution">
    <text evidence="18">The sequence shown here is derived from an EMBL/GenBank/DDBJ whole genome shotgun (WGS) entry which is preliminary data.</text>
</comment>
<feature type="coiled-coil region" evidence="15">
    <location>
        <begin position="315"/>
        <end position="482"/>
    </location>
</feature>
<comment type="similarity">
    <text evidence="4 14">Belongs to the BRE1 family.</text>
</comment>
<comment type="catalytic activity">
    <reaction evidence="1 14">
        <text>S-ubiquitinyl-[E2 ubiquitin-conjugating enzyme]-L-cysteine + [acceptor protein]-L-lysine = [E2 ubiquitin-conjugating enzyme]-L-cysteine + N(6)-ubiquitinyl-[acceptor protein]-L-lysine.</text>
        <dbReference type="EC" id="2.3.2.27"/>
    </reaction>
</comment>
<dbReference type="AlphaFoldDB" id="A0AAV8TYC7"/>
<gene>
    <name evidence="18" type="ORF">K2173_021765</name>
</gene>
<evidence type="ECO:0000256" key="2">
    <source>
        <dbReference type="ARBA" id="ARBA00004123"/>
    </source>
</evidence>
<proteinExistence type="inferred from homology"/>
<dbReference type="InterPro" id="IPR017907">
    <property type="entry name" value="Znf_RING_CS"/>
</dbReference>
<keyword evidence="6 14" id="KW-0479">Metal-binding</keyword>
<evidence type="ECO:0000259" key="17">
    <source>
        <dbReference type="PROSITE" id="PS50089"/>
    </source>
</evidence>
<comment type="pathway">
    <text evidence="3 14">Protein modification; protein ubiquitination.</text>
</comment>
<dbReference type="Gene3D" id="3.30.40.10">
    <property type="entry name" value="Zinc/RING finger domain, C3HC4 (zinc finger)"/>
    <property type="match status" value="1"/>
</dbReference>
<dbReference type="GO" id="GO:0033503">
    <property type="term" value="C:HULC complex"/>
    <property type="evidence" value="ECO:0007669"/>
    <property type="project" value="TreeGrafter"/>
</dbReference>
<dbReference type="GO" id="GO:0016567">
    <property type="term" value="P:protein ubiquitination"/>
    <property type="evidence" value="ECO:0007669"/>
    <property type="project" value="UniProtKB-UniRule"/>
</dbReference>
<evidence type="ECO:0000256" key="11">
    <source>
        <dbReference type="ARBA" id="ARBA00023054"/>
    </source>
</evidence>
<dbReference type="EMBL" id="JAIWQS010000003">
    <property type="protein sequence ID" value="KAJ8770850.1"/>
    <property type="molecule type" value="Genomic_DNA"/>
</dbReference>
<evidence type="ECO:0000313" key="18">
    <source>
        <dbReference type="EMBL" id="KAJ8770850.1"/>
    </source>
</evidence>
<evidence type="ECO:0000256" key="8">
    <source>
        <dbReference type="ARBA" id="ARBA00022786"/>
    </source>
</evidence>
<feature type="coiled-coil region" evidence="15">
    <location>
        <begin position="47"/>
        <end position="81"/>
    </location>
</feature>
<evidence type="ECO:0000256" key="6">
    <source>
        <dbReference type="ARBA" id="ARBA00022723"/>
    </source>
</evidence>
<evidence type="ECO:0000256" key="12">
    <source>
        <dbReference type="ARBA" id="ARBA00023242"/>
    </source>
</evidence>
<evidence type="ECO:0000256" key="15">
    <source>
        <dbReference type="SAM" id="Coils"/>
    </source>
</evidence>
<dbReference type="Pfam" id="PF00097">
    <property type="entry name" value="zf-C3HC4"/>
    <property type="match status" value="1"/>
</dbReference>
<evidence type="ECO:0000256" key="4">
    <source>
        <dbReference type="ARBA" id="ARBA00005555"/>
    </source>
</evidence>
<keyword evidence="5 14" id="KW-0808">Transferase</keyword>
<evidence type="ECO:0000256" key="16">
    <source>
        <dbReference type="SAM" id="MobiDB-lite"/>
    </source>
</evidence>
<keyword evidence="12 14" id="KW-0539">Nucleus</keyword>
<keyword evidence="9 14" id="KW-0862">Zinc</keyword>
<dbReference type="GO" id="GO:0008270">
    <property type="term" value="F:zinc ion binding"/>
    <property type="evidence" value="ECO:0007669"/>
    <property type="project" value="UniProtKB-KW"/>
</dbReference>
<keyword evidence="19" id="KW-1185">Reference proteome</keyword>
<dbReference type="SUPFAM" id="SSF57850">
    <property type="entry name" value="RING/U-box"/>
    <property type="match status" value="1"/>
</dbReference>
<organism evidence="18 19">
    <name type="scientific">Erythroxylum novogranatense</name>
    <dbReference type="NCBI Taxonomy" id="1862640"/>
    <lineage>
        <taxon>Eukaryota</taxon>
        <taxon>Viridiplantae</taxon>
        <taxon>Streptophyta</taxon>
        <taxon>Embryophyta</taxon>
        <taxon>Tracheophyta</taxon>
        <taxon>Spermatophyta</taxon>
        <taxon>Magnoliopsida</taxon>
        <taxon>eudicotyledons</taxon>
        <taxon>Gunneridae</taxon>
        <taxon>Pentapetalae</taxon>
        <taxon>rosids</taxon>
        <taxon>fabids</taxon>
        <taxon>Malpighiales</taxon>
        <taxon>Erythroxylaceae</taxon>
        <taxon>Erythroxylum</taxon>
    </lineage>
</organism>
<dbReference type="GO" id="GO:0061630">
    <property type="term" value="F:ubiquitin protein ligase activity"/>
    <property type="evidence" value="ECO:0007669"/>
    <property type="project" value="UniProtKB-EC"/>
</dbReference>
<feature type="compositionally biased region" description="Low complexity" evidence="16">
    <location>
        <begin position="19"/>
        <end position="37"/>
    </location>
</feature>
<dbReference type="SMART" id="SM00184">
    <property type="entry name" value="RING"/>
    <property type="match status" value="1"/>
</dbReference>
<dbReference type="InterPro" id="IPR013956">
    <property type="entry name" value="E3_ubiquit_lig_Bre1"/>
</dbReference>
<protein>
    <recommendedName>
        <fullName evidence="14">E3 ubiquitin protein ligase</fullName>
        <ecNumber evidence="14">2.3.2.27</ecNumber>
    </recommendedName>
</protein>
<dbReference type="Proteomes" id="UP001159364">
    <property type="component" value="Linkage Group LG03"/>
</dbReference>
<keyword evidence="11 14" id="KW-0175">Coiled coil</keyword>
<accession>A0AAV8TYC7</accession>
<evidence type="ECO:0000256" key="5">
    <source>
        <dbReference type="ARBA" id="ARBA00022679"/>
    </source>
</evidence>
<evidence type="ECO:0000256" key="1">
    <source>
        <dbReference type="ARBA" id="ARBA00000900"/>
    </source>
</evidence>
<dbReference type="EC" id="2.3.2.27" evidence="14"/>
<feature type="region of interest" description="Disordered" evidence="16">
    <location>
        <begin position="1"/>
        <end position="40"/>
    </location>
</feature>
<dbReference type="PROSITE" id="PS50089">
    <property type="entry name" value="ZF_RING_2"/>
    <property type="match status" value="1"/>
</dbReference>
<dbReference type="FunFam" id="3.30.40.10:FF:000414">
    <property type="entry name" value="E3 ubiquitin protein ligase"/>
    <property type="match status" value="1"/>
</dbReference>
<feature type="region of interest" description="Disordered" evidence="16">
    <location>
        <begin position="278"/>
        <end position="307"/>
    </location>
</feature>
<dbReference type="InterPro" id="IPR001841">
    <property type="entry name" value="Znf_RING"/>
</dbReference>
<sequence length="881" mass="100396">MENTDSDDEPQKKRPHLNSPTVTATAASAMARSSPTSLANTNQSVDLAGLQRENQKLIQQLEKQKHEMHEIEAKINELKAKQSSYDDFLIAVNRLWNQLDDDLVLFGVLAGRGKDDLQRLDHSDYHGGSIPVCPPEEMFLCRLLGTDSLPSGGNDHIVRYVGEVLAARSSTMGLMKSLEDSIEAQRAKTESIAQALLGNQSVKLSRIDDMMKEEAKNLHDVIDVLHLKHKEYSDQIQTYINNQSESQSEIKQLAVELEEIMGELEETRRKLVDLKMQKDAAAARHTPAPSAANGSLSPEKHTDRSKGFRELRDSIEEAKILAADRLSELQDAQEENMILSKELEYLQNQLMDNKHVHSSRLYSLVNDQLQHWNAELERYKRLADSLQAERPFLMRREKEVNARLESVDAARNANDGSSSRIEELELQLQKCIKEKNDLEIKMEEAIQDSGRKDIKEEFRVMASALSKELSMMEAQLNRWKQTAHEALSLHDKSQSLKSLLDEKTHEQKHLAGICSKQLVEIKSLEVLVEELQKEKLELESVLDMYGQQIYDNRSAGDKRIWRGANGQAEVLRNALDEHSLELRVRAANEAEAACQDRLSAAEAEIAQLRSELETSERGVLELTEAIRGKDPEAEAYISEIETIGQAYEDMQTQNQHLLQQITERDEHNIKLVSESVKMKQAESILVSEKQALAKQLQQINASVESLKMRIAHCEEQMKICLAEAIRSTEEDRHLAINLESTRWELMDAEKELKWLKSAGASSEKEYEQIQKEITEAQMELETERSERHKMEEELEELNNKFAEMTAQTGEAAIQRLQDEINEYKSMLKCSVCSDRPKEVVIVKCYHLFCNPCIQRNLEIRHRKCPACGTGFGQNDVRFVKI</sequence>
<evidence type="ECO:0000256" key="10">
    <source>
        <dbReference type="ARBA" id="ARBA00022853"/>
    </source>
</evidence>
<keyword evidence="10 14" id="KW-0156">Chromatin regulator</keyword>
<dbReference type="GO" id="GO:0005634">
    <property type="term" value="C:nucleus"/>
    <property type="evidence" value="ECO:0007669"/>
    <property type="project" value="UniProtKB-SubCell"/>
</dbReference>
<dbReference type="InterPro" id="IPR013083">
    <property type="entry name" value="Znf_RING/FYVE/PHD"/>
</dbReference>
<feature type="compositionally biased region" description="Low complexity" evidence="16">
    <location>
        <begin position="283"/>
        <end position="292"/>
    </location>
</feature>
<feature type="domain" description="RING-type" evidence="17">
    <location>
        <begin position="829"/>
        <end position="867"/>
    </location>
</feature>
<keyword evidence="7 13" id="KW-0863">Zinc-finger</keyword>
<dbReference type="CDD" id="cd16499">
    <property type="entry name" value="RING-HC_Bre1-like"/>
    <property type="match status" value="1"/>
</dbReference>
<evidence type="ECO:0000313" key="19">
    <source>
        <dbReference type="Proteomes" id="UP001159364"/>
    </source>
</evidence>
<feature type="coiled-coil region" evidence="15">
    <location>
        <begin position="759"/>
        <end position="826"/>
    </location>
</feature>
<dbReference type="PANTHER" id="PTHR23163">
    <property type="entry name" value="RING FINGER PROTEIN-RELATED"/>
    <property type="match status" value="1"/>
</dbReference>
<keyword evidence="8 14" id="KW-0833">Ubl conjugation pathway</keyword>
<feature type="coiled-coil region" evidence="15">
    <location>
        <begin position="584"/>
        <end position="625"/>
    </location>
</feature>
<reference evidence="18 19" key="1">
    <citation type="submission" date="2021-09" db="EMBL/GenBank/DDBJ databases">
        <title>Genomic insights and catalytic innovation underlie evolution of tropane alkaloids biosynthesis.</title>
        <authorList>
            <person name="Wang Y.-J."/>
            <person name="Tian T."/>
            <person name="Huang J.-P."/>
            <person name="Huang S.-X."/>
        </authorList>
    </citation>
    <scope>NUCLEOTIDE SEQUENCE [LARGE SCALE GENOMIC DNA]</scope>
    <source>
        <strain evidence="18">KIB-2018</strain>
        <tissue evidence="18">Leaf</tissue>
    </source>
</reference>
<evidence type="ECO:0000256" key="3">
    <source>
        <dbReference type="ARBA" id="ARBA00004906"/>
    </source>
</evidence>
<evidence type="ECO:0000256" key="13">
    <source>
        <dbReference type="PROSITE-ProRule" id="PRU00175"/>
    </source>
</evidence>
<evidence type="ECO:0000256" key="7">
    <source>
        <dbReference type="ARBA" id="ARBA00022771"/>
    </source>
</evidence>
<feature type="coiled-coil region" evidence="15">
    <location>
        <begin position="689"/>
        <end position="716"/>
    </location>
</feature>
<dbReference type="GO" id="GO:0006325">
    <property type="term" value="P:chromatin organization"/>
    <property type="evidence" value="ECO:0007669"/>
    <property type="project" value="UniProtKB-KW"/>
</dbReference>
<feature type="coiled-coil region" evidence="15">
    <location>
        <begin position="514"/>
        <end position="548"/>
    </location>
</feature>
<comment type="subcellular location">
    <subcellularLocation>
        <location evidence="2 14">Nucleus</location>
    </subcellularLocation>
</comment>
<name>A0AAV8TYC7_9ROSI</name>
<evidence type="ECO:0000256" key="14">
    <source>
        <dbReference type="RuleBase" id="RU365038"/>
    </source>
</evidence>
<evidence type="ECO:0000256" key="9">
    <source>
        <dbReference type="ARBA" id="ARBA00022833"/>
    </source>
</evidence>